<evidence type="ECO:0000256" key="5">
    <source>
        <dbReference type="ARBA" id="ARBA00022692"/>
    </source>
</evidence>
<evidence type="ECO:0000256" key="3">
    <source>
        <dbReference type="ARBA" id="ARBA00022448"/>
    </source>
</evidence>
<feature type="transmembrane region" description="Helical" evidence="8">
    <location>
        <begin position="274"/>
        <end position="293"/>
    </location>
</feature>
<comment type="subcellular location">
    <subcellularLocation>
        <location evidence="1">Membrane</location>
        <topology evidence="1">Multi-pass membrane protein</topology>
    </subcellularLocation>
</comment>
<sequence length="380" mass="43043">MDMGQEKGQITIWLSISIILLSAGLVCHVLSVPAILEVAGRDGWLSVLAAAPLFMLFLGMMYIIIRRIRGQRLTDWITREFGVVPSWIFRITAVLLLFSLGTHTLYETTNWTVSTYLPFTPTYVLAGGGALVAAWSAAKGIRSIAMTSSILLPLVILLGYFVMSANMKYKDYSQLFPIMEHGWTPVIRGMIYSLAGLMEIWVLMLFQHDIKGKLRWWHVLLLGLFMISMALGPTLGAIVEFGPEEAAKQRNSPYEQWKLVNIGKLFQHVDFLSIYQWLSGSFARVAISMYLIVDLLDIRRPKKRYITILCLTLIMCALAIQWWRIDYIDYYVDHIQFPAMLSYVAIITTLLTLAALIHKKDKEAPAHGSDAANETNPFRD</sequence>
<evidence type="ECO:0000313" key="9">
    <source>
        <dbReference type="EMBL" id="KAA8783126.1"/>
    </source>
</evidence>
<feature type="transmembrane region" description="Helical" evidence="8">
    <location>
        <begin position="150"/>
        <end position="169"/>
    </location>
</feature>
<evidence type="ECO:0000256" key="2">
    <source>
        <dbReference type="ARBA" id="ARBA00007998"/>
    </source>
</evidence>
<dbReference type="NCBIfam" id="TIGR00912">
    <property type="entry name" value="2A0309"/>
    <property type="match status" value="1"/>
</dbReference>
<dbReference type="AlphaFoldDB" id="A0A5M9WNF7"/>
<feature type="transmembrane region" description="Helical" evidence="8">
    <location>
        <begin position="12"/>
        <end position="31"/>
    </location>
</feature>
<dbReference type="EMBL" id="RIAS01000002">
    <property type="protein sequence ID" value="KAA8783126.1"/>
    <property type="molecule type" value="Genomic_DNA"/>
</dbReference>
<gene>
    <name evidence="9" type="ORF">EC604_04615</name>
</gene>
<feature type="transmembrane region" description="Helical" evidence="8">
    <location>
        <begin position="86"/>
        <end position="106"/>
    </location>
</feature>
<dbReference type="PANTHER" id="PTHR34975">
    <property type="entry name" value="SPORE GERMINATION PROTEIN A2"/>
    <property type="match status" value="1"/>
</dbReference>
<dbReference type="GO" id="GO:0009847">
    <property type="term" value="P:spore germination"/>
    <property type="evidence" value="ECO:0007669"/>
    <property type="project" value="InterPro"/>
</dbReference>
<evidence type="ECO:0000256" key="4">
    <source>
        <dbReference type="ARBA" id="ARBA00022544"/>
    </source>
</evidence>
<comment type="caution">
    <text evidence="9">The sequence shown here is derived from an EMBL/GenBank/DDBJ whole genome shotgun (WGS) entry which is preliminary data.</text>
</comment>
<reference evidence="9 10" key="1">
    <citation type="journal article" date="2019" name="J. Ind. Microbiol. Biotechnol.">
        <title>Paenibacillus amylolyticus 27C64 has a diverse set of carbohydrate-active enzymes and complete pectin deconstruction system.</title>
        <authorList>
            <person name="Keggi C."/>
            <person name="Doran-Peterson J."/>
        </authorList>
    </citation>
    <scope>NUCLEOTIDE SEQUENCE [LARGE SCALE GENOMIC DNA]</scope>
    <source>
        <strain evidence="9 10">27C64</strain>
    </source>
</reference>
<evidence type="ECO:0000256" key="7">
    <source>
        <dbReference type="ARBA" id="ARBA00023136"/>
    </source>
</evidence>
<organism evidence="9 10">
    <name type="scientific">Paenibacillus amylolyticus</name>
    <dbReference type="NCBI Taxonomy" id="1451"/>
    <lineage>
        <taxon>Bacteria</taxon>
        <taxon>Bacillati</taxon>
        <taxon>Bacillota</taxon>
        <taxon>Bacilli</taxon>
        <taxon>Bacillales</taxon>
        <taxon>Paenibacillaceae</taxon>
        <taxon>Paenibacillus</taxon>
    </lineage>
</organism>
<keyword evidence="4" id="KW-0309">Germination</keyword>
<proteinExistence type="inferred from homology"/>
<dbReference type="Proteomes" id="UP000323664">
    <property type="component" value="Unassembled WGS sequence"/>
</dbReference>
<dbReference type="PANTHER" id="PTHR34975:SF2">
    <property type="entry name" value="SPORE GERMINATION PROTEIN A2"/>
    <property type="match status" value="1"/>
</dbReference>
<feature type="transmembrane region" description="Helical" evidence="8">
    <location>
        <begin position="305"/>
        <end position="323"/>
    </location>
</feature>
<keyword evidence="3" id="KW-0813">Transport</keyword>
<feature type="transmembrane region" description="Helical" evidence="8">
    <location>
        <begin position="189"/>
        <end position="206"/>
    </location>
</feature>
<feature type="transmembrane region" description="Helical" evidence="8">
    <location>
        <begin position="118"/>
        <end position="138"/>
    </location>
</feature>
<dbReference type="InterPro" id="IPR004761">
    <property type="entry name" value="Spore_GerAB"/>
</dbReference>
<dbReference type="Pfam" id="PF03845">
    <property type="entry name" value="Spore_permease"/>
    <property type="match status" value="1"/>
</dbReference>
<feature type="transmembrane region" description="Helical" evidence="8">
    <location>
        <begin position="43"/>
        <end position="65"/>
    </location>
</feature>
<feature type="transmembrane region" description="Helical" evidence="8">
    <location>
        <begin position="335"/>
        <end position="357"/>
    </location>
</feature>
<comment type="similarity">
    <text evidence="2">Belongs to the amino acid-polyamine-organocation (APC) superfamily. Spore germination protein (SGP) (TC 2.A.3.9) family.</text>
</comment>
<name>A0A5M9WNF7_PAEAM</name>
<keyword evidence="6 8" id="KW-1133">Transmembrane helix</keyword>
<protein>
    <submittedName>
        <fullName evidence="9">GerAB/ArcD/ProY family transporter</fullName>
    </submittedName>
</protein>
<evidence type="ECO:0000256" key="1">
    <source>
        <dbReference type="ARBA" id="ARBA00004141"/>
    </source>
</evidence>
<evidence type="ECO:0000256" key="6">
    <source>
        <dbReference type="ARBA" id="ARBA00022989"/>
    </source>
</evidence>
<evidence type="ECO:0000313" key="10">
    <source>
        <dbReference type="Proteomes" id="UP000323664"/>
    </source>
</evidence>
<accession>A0A5M9WNF7</accession>
<keyword evidence="5 8" id="KW-0812">Transmembrane</keyword>
<keyword evidence="7 8" id="KW-0472">Membrane</keyword>
<evidence type="ECO:0000256" key="8">
    <source>
        <dbReference type="SAM" id="Phobius"/>
    </source>
</evidence>
<dbReference type="GO" id="GO:0016020">
    <property type="term" value="C:membrane"/>
    <property type="evidence" value="ECO:0007669"/>
    <property type="project" value="UniProtKB-SubCell"/>
</dbReference>
<feature type="transmembrane region" description="Helical" evidence="8">
    <location>
        <begin position="218"/>
        <end position="239"/>
    </location>
</feature>